<reference evidence="15 16" key="1">
    <citation type="journal article" date="2010" name="Stand. Genomic Sci.">
        <title>Complete genome sequence of Spirochaeta smaragdinae type strain (SEBR 4228).</title>
        <authorList>
            <person name="Mavromatis K."/>
            <person name="Yasawong M."/>
            <person name="Chertkov O."/>
            <person name="Lapidus A."/>
            <person name="Lucas S."/>
            <person name="Nolan M."/>
            <person name="Del Rio T.G."/>
            <person name="Tice H."/>
            <person name="Cheng J.F."/>
            <person name="Pitluck S."/>
            <person name="Liolios K."/>
            <person name="Ivanova N."/>
            <person name="Tapia R."/>
            <person name="Han C."/>
            <person name="Bruce D."/>
            <person name="Goodwin L."/>
            <person name="Pati A."/>
            <person name="Chen A."/>
            <person name="Palaniappan K."/>
            <person name="Land M."/>
            <person name="Hauser L."/>
            <person name="Chang Y.J."/>
            <person name="Jeffries C.D."/>
            <person name="Detter J.C."/>
            <person name="Rohde M."/>
            <person name="Brambilla E."/>
            <person name="Spring S."/>
            <person name="Goker M."/>
            <person name="Sikorski J."/>
            <person name="Woyke T."/>
            <person name="Bristow J."/>
            <person name="Eisen J.A."/>
            <person name="Markowitz V."/>
            <person name="Hugenholtz P."/>
            <person name="Klenk H.P."/>
            <person name="Kyrpides N.C."/>
        </authorList>
    </citation>
    <scope>NUCLEOTIDE SEQUENCE [LARGE SCALE GENOMIC DNA]</scope>
    <source>
        <strain evidence="16">DSM 11293 / JCM 15392 / SEBR 4228</strain>
    </source>
</reference>
<keyword evidence="7 10" id="KW-0472">Membrane</keyword>
<protein>
    <submittedName>
        <fullName evidence="15">TonB-dependent receptor</fullName>
    </submittedName>
</protein>
<dbReference type="OrthoDB" id="101167at2"/>
<dbReference type="KEGG" id="ssm:Spirs_0174"/>
<dbReference type="GO" id="GO:0044718">
    <property type="term" value="P:siderophore transmembrane transport"/>
    <property type="evidence" value="ECO:0007669"/>
    <property type="project" value="TreeGrafter"/>
</dbReference>
<feature type="chain" id="PRO_5003150776" evidence="12">
    <location>
        <begin position="20"/>
        <end position="658"/>
    </location>
</feature>
<evidence type="ECO:0000256" key="9">
    <source>
        <dbReference type="ARBA" id="ARBA00023237"/>
    </source>
</evidence>
<dbReference type="Proteomes" id="UP000002318">
    <property type="component" value="Chromosome"/>
</dbReference>
<keyword evidence="3 10" id="KW-1134">Transmembrane beta strand</keyword>
<feature type="signal peptide" evidence="12">
    <location>
        <begin position="1"/>
        <end position="19"/>
    </location>
</feature>
<keyword evidence="8 15" id="KW-0675">Receptor</keyword>
<dbReference type="PANTHER" id="PTHR30069:SF29">
    <property type="entry name" value="HEMOGLOBIN AND HEMOGLOBIN-HAPTOGLOBIN-BINDING PROTEIN 1-RELATED"/>
    <property type="match status" value="1"/>
</dbReference>
<feature type="domain" description="TonB-dependent receptor plug" evidence="14">
    <location>
        <begin position="71"/>
        <end position="173"/>
    </location>
</feature>
<comment type="similarity">
    <text evidence="10 11">Belongs to the TonB-dependent receptor family.</text>
</comment>
<evidence type="ECO:0000256" key="8">
    <source>
        <dbReference type="ARBA" id="ARBA00023170"/>
    </source>
</evidence>
<dbReference type="HOGENOM" id="CLU_008287_18_0_12"/>
<evidence type="ECO:0000256" key="1">
    <source>
        <dbReference type="ARBA" id="ARBA00004571"/>
    </source>
</evidence>
<evidence type="ECO:0000256" key="7">
    <source>
        <dbReference type="ARBA" id="ARBA00023136"/>
    </source>
</evidence>
<evidence type="ECO:0000256" key="3">
    <source>
        <dbReference type="ARBA" id="ARBA00022452"/>
    </source>
</evidence>
<dbReference type="InterPro" id="IPR000531">
    <property type="entry name" value="Beta-barrel_TonB"/>
</dbReference>
<keyword evidence="2 10" id="KW-0813">Transport</keyword>
<dbReference type="GO" id="GO:0015344">
    <property type="term" value="F:siderophore uptake transmembrane transporter activity"/>
    <property type="evidence" value="ECO:0007669"/>
    <property type="project" value="TreeGrafter"/>
</dbReference>
<evidence type="ECO:0000256" key="4">
    <source>
        <dbReference type="ARBA" id="ARBA00022692"/>
    </source>
</evidence>
<evidence type="ECO:0000256" key="6">
    <source>
        <dbReference type="ARBA" id="ARBA00023077"/>
    </source>
</evidence>
<evidence type="ECO:0000313" key="16">
    <source>
        <dbReference type="Proteomes" id="UP000002318"/>
    </source>
</evidence>
<keyword evidence="16" id="KW-1185">Reference proteome</keyword>
<dbReference type="Pfam" id="PF00593">
    <property type="entry name" value="TonB_dep_Rec_b-barrel"/>
    <property type="match status" value="1"/>
</dbReference>
<evidence type="ECO:0000313" key="15">
    <source>
        <dbReference type="EMBL" id="ADK79331.1"/>
    </source>
</evidence>
<dbReference type="GO" id="GO:0009279">
    <property type="term" value="C:cell outer membrane"/>
    <property type="evidence" value="ECO:0007669"/>
    <property type="project" value="UniProtKB-SubCell"/>
</dbReference>
<comment type="subcellular location">
    <subcellularLocation>
        <location evidence="1 10">Cell outer membrane</location>
        <topology evidence="1 10">Multi-pass membrane protein</topology>
    </subcellularLocation>
</comment>
<dbReference type="InterPro" id="IPR012910">
    <property type="entry name" value="Plug_dom"/>
</dbReference>
<feature type="domain" description="TonB-dependent receptor-like beta-barrel" evidence="13">
    <location>
        <begin position="263"/>
        <end position="634"/>
    </location>
</feature>
<dbReference type="Pfam" id="PF07715">
    <property type="entry name" value="Plug"/>
    <property type="match status" value="1"/>
</dbReference>
<dbReference type="STRING" id="573413.Spirs_0174"/>
<dbReference type="eggNOG" id="COG4771">
    <property type="taxonomic scope" value="Bacteria"/>
</dbReference>
<gene>
    <name evidence="15" type="ordered locus">Spirs_0174</name>
</gene>
<dbReference type="InterPro" id="IPR037066">
    <property type="entry name" value="Plug_dom_sf"/>
</dbReference>
<keyword evidence="6 11" id="KW-0798">TonB box</keyword>
<dbReference type="AlphaFoldDB" id="E1R8I7"/>
<proteinExistence type="inferred from homology"/>
<evidence type="ECO:0000256" key="11">
    <source>
        <dbReference type="RuleBase" id="RU003357"/>
    </source>
</evidence>
<dbReference type="Gene3D" id="2.40.170.20">
    <property type="entry name" value="TonB-dependent receptor, beta-barrel domain"/>
    <property type="match status" value="1"/>
</dbReference>
<dbReference type="PROSITE" id="PS52016">
    <property type="entry name" value="TONB_DEPENDENT_REC_3"/>
    <property type="match status" value="1"/>
</dbReference>
<keyword evidence="4 10" id="KW-0812">Transmembrane</keyword>
<dbReference type="SUPFAM" id="SSF56935">
    <property type="entry name" value="Porins"/>
    <property type="match status" value="1"/>
</dbReference>
<dbReference type="InterPro" id="IPR036942">
    <property type="entry name" value="Beta-barrel_TonB_sf"/>
</dbReference>
<organism evidence="15 16">
    <name type="scientific">Sediminispirochaeta smaragdinae (strain DSM 11293 / JCM 15392 / SEBR 4228)</name>
    <name type="common">Spirochaeta smaragdinae</name>
    <dbReference type="NCBI Taxonomy" id="573413"/>
    <lineage>
        <taxon>Bacteria</taxon>
        <taxon>Pseudomonadati</taxon>
        <taxon>Spirochaetota</taxon>
        <taxon>Spirochaetia</taxon>
        <taxon>Spirochaetales</taxon>
        <taxon>Spirochaetaceae</taxon>
        <taxon>Sediminispirochaeta</taxon>
    </lineage>
</organism>
<dbReference type="InterPro" id="IPR039426">
    <property type="entry name" value="TonB-dep_rcpt-like"/>
</dbReference>
<evidence type="ECO:0000259" key="14">
    <source>
        <dbReference type="Pfam" id="PF07715"/>
    </source>
</evidence>
<accession>E1R8I7</accession>
<dbReference type="PANTHER" id="PTHR30069">
    <property type="entry name" value="TONB-DEPENDENT OUTER MEMBRANE RECEPTOR"/>
    <property type="match status" value="1"/>
</dbReference>
<evidence type="ECO:0000256" key="12">
    <source>
        <dbReference type="SAM" id="SignalP"/>
    </source>
</evidence>
<keyword evidence="9 10" id="KW-0998">Cell outer membrane</keyword>
<sequence>MAMTRQLLPVVLLIAGAFAWPPALSAQQQEGKPEDEAAEAQAETIEEQTEEADALPVLNIVVAGTRTEKEQKDSPIQTEVITEDQIEASGSDTLEGVLGETGLQFAETGMGSHVQMQGMDGERILFLIDGRRVSGRVASNIVANTIAMDNVERIEIIRGPQSALYGSEAIGGVINIITKEPDYELSGDYQVTTRALLPISESSDPAYTSLANKQSGLAHLNLPIGAFANRLTLSAEHAFPYLDDEDQSLYPGATRADAGLDSDIVLSSGGTLAFGSAYSFHRQKENISSGGAFDRIDTQRLNSYIAYDVTTEKKGFLKANLYHNYFQRDKSQYSSILDEWNDSGSEYQHYLSGDLQYTQPLGDQNELTMIGSYGYDRLKKYNIGDYAVHQRHTFSLVLQDEQYKKDSYSLLAGLRSEYSNDYGIFFAPKLSGMYVPRPGIRILPSVGLGYRAPSFLELYLDSAGNIYHKYGNPDLDPERSVSFNLGVDWTRENVTLQFAGYHSELSDEIVYDYTDRADDDGRQVIIKENLDRSSRSGFDLSLNWNVLSDLSMTARYGYLFAYDRSAGEELDLVPSHTGGASVHYLLKPLALKAKFSTSVTGPHERSEHTLVTFDVYLEKSLKDNFELFGGVDNITGVQDDFSDLLAGPVLYLGIRGSF</sequence>
<name>E1R8I7_SEDSS</name>
<evidence type="ECO:0000256" key="5">
    <source>
        <dbReference type="ARBA" id="ARBA00022729"/>
    </source>
</evidence>
<keyword evidence="5 12" id="KW-0732">Signal</keyword>
<evidence type="ECO:0000256" key="10">
    <source>
        <dbReference type="PROSITE-ProRule" id="PRU01360"/>
    </source>
</evidence>
<evidence type="ECO:0000259" key="13">
    <source>
        <dbReference type="Pfam" id="PF00593"/>
    </source>
</evidence>
<dbReference type="EMBL" id="CP002116">
    <property type="protein sequence ID" value="ADK79331.1"/>
    <property type="molecule type" value="Genomic_DNA"/>
</dbReference>
<evidence type="ECO:0000256" key="2">
    <source>
        <dbReference type="ARBA" id="ARBA00022448"/>
    </source>
</evidence>
<dbReference type="Gene3D" id="2.170.130.10">
    <property type="entry name" value="TonB-dependent receptor, plug domain"/>
    <property type="match status" value="1"/>
</dbReference>